<evidence type="ECO:0000256" key="6">
    <source>
        <dbReference type="ARBA" id="ARBA00022692"/>
    </source>
</evidence>
<dbReference type="SUPFAM" id="SSF74653">
    <property type="entry name" value="TolA/TonB C-terminal domain"/>
    <property type="match status" value="1"/>
</dbReference>
<accession>A0A1H6B7U0</accession>
<evidence type="ECO:0000256" key="5">
    <source>
        <dbReference type="ARBA" id="ARBA00022519"/>
    </source>
</evidence>
<evidence type="ECO:0000256" key="4">
    <source>
        <dbReference type="ARBA" id="ARBA00022475"/>
    </source>
</evidence>
<name>A0A1H6B7U0_9BACT</name>
<sequence>MFEQSLVESTAMLRTRSRKPVYTAIAVQASLAAALLSIPILHPEVLPLHAPQMTLTAPALPKPTPPPPHVRMQQAAPSAGPTAPTAAPQSRISNFIRNLTSSPVDASPLLPTTGTVMAATSGPAVWASSPAGSSVSVRPAPAARSDRIAISGGVIAGMLLAPIVPVYPSIAKATRTEGTVVIEAVISTSGRIESAHAISGPAILQAAALEAVRSARYKPYLLNGAPTEVQTTITVNFRMGS</sequence>
<dbReference type="InterPro" id="IPR051045">
    <property type="entry name" value="TonB-dependent_transducer"/>
</dbReference>
<organism evidence="13 14">
    <name type="scientific">Bryocella elongata</name>
    <dbReference type="NCBI Taxonomy" id="863522"/>
    <lineage>
        <taxon>Bacteria</taxon>
        <taxon>Pseudomonadati</taxon>
        <taxon>Acidobacteriota</taxon>
        <taxon>Terriglobia</taxon>
        <taxon>Terriglobales</taxon>
        <taxon>Acidobacteriaceae</taxon>
        <taxon>Bryocella</taxon>
    </lineage>
</organism>
<keyword evidence="14" id="KW-1185">Reference proteome</keyword>
<dbReference type="GO" id="GO:0015891">
    <property type="term" value="P:siderophore transport"/>
    <property type="evidence" value="ECO:0007669"/>
    <property type="project" value="InterPro"/>
</dbReference>
<gene>
    <name evidence="13" type="ORF">SAMN05421819_3602</name>
</gene>
<keyword evidence="8 11" id="KW-1133">Transmembrane helix</keyword>
<dbReference type="GO" id="GO:0031992">
    <property type="term" value="F:energy transducer activity"/>
    <property type="evidence" value="ECO:0007669"/>
    <property type="project" value="InterPro"/>
</dbReference>
<dbReference type="EMBL" id="FNVA01000006">
    <property type="protein sequence ID" value="SEG56909.1"/>
    <property type="molecule type" value="Genomic_DNA"/>
</dbReference>
<feature type="region of interest" description="Disordered" evidence="10">
    <location>
        <begin position="57"/>
        <end position="88"/>
    </location>
</feature>
<keyword evidence="4" id="KW-1003">Cell membrane</keyword>
<evidence type="ECO:0000256" key="10">
    <source>
        <dbReference type="SAM" id="MobiDB-lite"/>
    </source>
</evidence>
<evidence type="ECO:0000256" key="1">
    <source>
        <dbReference type="ARBA" id="ARBA00004383"/>
    </source>
</evidence>
<dbReference type="GO" id="GO:0005886">
    <property type="term" value="C:plasma membrane"/>
    <property type="evidence" value="ECO:0007669"/>
    <property type="project" value="UniProtKB-SubCell"/>
</dbReference>
<feature type="compositionally biased region" description="Low complexity" evidence="10">
    <location>
        <begin position="73"/>
        <end position="88"/>
    </location>
</feature>
<dbReference type="InterPro" id="IPR037682">
    <property type="entry name" value="TonB_C"/>
</dbReference>
<evidence type="ECO:0000313" key="14">
    <source>
        <dbReference type="Proteomes" id="UP000236728"/>
    </source>
</evidence>
<dbReference type="InterPro" id="IPR003538">
    <property type="entry name" value="TonB"/>
</dbReference>
<keyword evidence="9 11" id="KW-0472">Membrane</keyword>
<dbReference type="Proteomes" id="UP000236728">
    <property type="component" value="Unassembled WGS sequence"/>
</dbReference>
<feature type="compositionally biased region" description="Pro residues" evidence="10">
    <location>
        <begin position="60"/>
        <end position="69"/>
    </location>
</feature>
<dbReference type="NCBIfam" id="TIGR01352">
    <property type="entry name" value="tonB_Cterm"/>
    <property type="match status" value="1"/>
</dbReference>
<dbReference type="AlphaFoldDB" id="A0A1H6B7U0"/>
<feature type="transmembrane region" description="Helical" evidence="11">
    <location>
        <begin position="148"/>
        <end position="167"/>
    </location>
</feature>
<evidence type="ECO:0000256" key="2">
    <source>
        <dbReference type="ARBA" id="ARBA00006555"/>
    </source>
</evidence>
<dbReference type="RefSeq" id="WP_160115219.1">
    <property type="nucleotide sequence ID" value="NZ_FNVA01000006.1"/>
</dbReference>
<dbReference type="OrthoDB" id="123206at2"/>
<evidence type="ECO:0000256" key="8">
    <source>
        <dbReference type="ARBA" id="ARBA00022989"/>
    </source>
</evidence>
<dbReference type="PRINTS" id="PR01374">
    <property type="entry name" value="TONBPROTEIN"/>
</dbReference>
<dbReference type="Gene3D" id="3.30.1150.10">
    <property type="match status" value="1"/>
</dbReference>
<evidence type="ECO:0000256" key="11">
    <source>
        <dbReference type="SAM" id="Phobius"/>
    </source>
</evidence>
<evidence type="ECO:0000256" key="7">
    <source>
        <dbReference type="ARBA" id="ARBA00022927"/>
    </source>
</evidence>
<comment type="subcellular location">
    <subcellularLocation>
        <location evidence="1">Cell inner membrane</location>
        <topology evidence="1">Single-pass membrane protein</topology>
        <orientation evidence="1">Periplasmic side</orientation>
    </subcellularLocation>
</comment>
<dbReference type="PANTHER" id="PTHR33446">
    <property type="entry name" value="PROTEIN TONB-RELATED"/>
    <property type="match status" value="1"/>
</dbReference>
<evidence type="ECO:0000259" key="12">
    <source>
        <dbReference type="PROSITE" id="PS52015"/>
    </source>
</evidence>
<feature type="transmembrane region" description="Helical" evidence="11">
    <location>
        <begin position="21"/>
        <end position="41"/>
    </location>
</feature>
<keyword evidence="6 11" id="KW-0812">Transmembrane</keyword>
<feature type="domain" description="TonB C-terminal" evidence="12">
    <location>
        <begin position="152"/>
        <end position="241"/>
    </location>
</feature>
<dbReference type="GO" id="GO:0055085">
    <property type="term" value="P:transmembrane transport"/>
    <property type="evidence" value="ECO:0007669"/>
    <property type="project" value="InterPro"/>
</dbReference>
<keyword evidence="5" id="KW-0997">Cell inner membrane</keyword>
<dbReference type="InterPro" id="IPR006260">
    <property type="entry name" value="TonB/TolA_C"/>
</dbReference>
<keyword evidence="7" id="KW-0653">Protein transport</keyword>
<proteinExistence type="inferred from homology"/>
<dbReference type="GO" id="GO:0015031">
    <property type="term" value="P:protein transport"/>
    <property type="evidence" value="ECO:0007669"/>
    <property type="project" value="UniProtKB-KW"/>
</dbReference>
<comment type="similarity">
    <text evidence="2">Belongs to the TonB family.</text>
</comment>
<protein>
    <submittedName>
        <fullName evidence="13">Outer membrane transport energization protein TonB</fullName>
    </submittedName>
</protein>
<evidence type="ECO:0000256" key="9">
    <source>
        <dbReference type="ARBA" id="ARBA00023136"/>
    </source>
</evidence>
<evidence type="ECO:0000313" key="13">
    <source>
        <dbReference type="EMBL" id="SEG56909.1"/>
    </source>
</evidence>
<evidence type="ECO:0000256" key="3">
    <source>
        <dbReference type="ARBA" id="ARBA00022448"/>
    </source>
</evidence>
<dbReference type="Pfam" id="PF03544">
    <property type="entry name" value="TonB_C"/>
    <property type="match status" value="1"/>
</dbReference>
<reference evidence="13 14" key="1">
    <citation type="submission" date="2016-10" db="EMBL/GenBank/DDBJ databases">
        <authorList>
            <person name="de Groot N.N."/>
        </authorList>
    </citation>
    <scope>NUCLEOTIDE SEQUENCE [LARGE SCALE GENOMIC DNA]</scope>
    <source>
        <strain evidence="13 14">DSM 22489</strain>
    </source>
</reference>
<dbReference type="PROSITE" id="PS52015">
    <property type="entry name" value="TONB_CTD"/>
    <property type="match status" value="1"/>
</dbReference>
<dbReference type="GO" id="GO:0030288">
    <property type="term" value="C:outer membrane-bounded periplasmic space"/>
    <property type="evidence" value="ECO:0007669"/>
    <property type="project" value="InterPro"/>
</dbReference>
<keyword evidence="3" id="KW-0813">Transport</keyword>